<dbReference type="InterPro" id="IPR000719">
    <property type="entry name" value="Prot_kinase_dom"/>
</dbReference>
<keyword evidence="8" id="KW-1185">Reference proteome</keyword>
<dbReference type="EMBL" id="JAERRF010000033">
    <property type="protein sequence ID" value="MBL1101845.1"/>
    <property type="molecule type" value="Genomic_DNA"/>
</dbReference>
<dbReference type="Gene3D" id="1.10.510.10">
    <property type="entry name" value="Transferase(Phosphotransferase) domain 1"/>
    <property type="match status" value="1"/>
</dbReference>
<accession>A0ABS1NPR1</accession>
<keyword evidence="7" id="KW-0723">Serine/threonine-protein kinase</keyword>
<reference evidence="7 8" key="1">
    <citation type="submission" date="2021-01" db="EMBL/GenBank/DDBJ databases">
        <title>WGS of actinomycetes isolated from Thailand.</title>
        <authorList>
            <person name="Thawai C."/>
        </authorList>
    </citation>
    <scope>NUCLEOTIDE SEQUENCE [LARGE SCALE GENOMIC DNA]</scope>
    <source>
        <strain evidence="7 8">CA1R205</strain>
    </source>
</reference>
<comment type="caution">
    <text evidence="7">The sequence shown here is derived from an EMBL/GenBank/DDBJ whole genome shotgun (WGS) entry which is preliminary data.</text>
</comment>
<name>A0ABS1NPR1_9ACTN</name>
<dbReference type="SMART" id="SM00220">
    <property type="entry name" value="S_TKc"/>
    <property type="match status" value="1"/>
</dbReference>
<dbReference type="GO" id="GO:0004674">
    <property type="term" value="F:protein serine/threonine kinase activity"/>
    <property type="evidence" value="ECO:0007669"/>
    <property type="project" value="UniProtKB-KW"/>
</dbReference>
<evidence type="ECO:0000313" key="7">
    <source>
        <dbReference type="EMBL" id="MBL1101845.1"/>
    </source>
</evidence>
<keyword evidence="1" id="KW-0808">Transferase</keyword>
<sequence length="375" mass="38119">MEPLRQDDPVQLGVYRTVGRIDAADSEFLAPARRFIARTPGGDHTVLLTLPRSEFAPDSTCGRRFAAEAETARRLWSHSPALEQIVEISGGGDGQLPWYVSPYVPALPLSGALAAHGTGLDERTVRALGLALAEALAALHEQSFAYAGVTPGTVLMAWDRPRLIGFGCVRTLAPEGEERAAVPGLPPEVLPPEQRAGGRPRPPGDVFGLGAVLSYAATGCLQPDTSQLPEELRDLVGCCLAADPVDRPRAAVVRDELRAGFAGPVPPVPHPSVPVSAPATVLDGGAEALGPGWLPGRLIAALARQSAGALGALGPSGPAGPKGAVSAAGAAQAADAVSVRSEGGASWAPGTVPPAPSALPGPGAPALRLEASPGP</sequence>
<proteinExistence type="predicted"/>
<evidence type="ECO:0000256" key="5">
    <source>
        <dbReference type="SAM" id="MobiDB-lite"/>
    </source>
</evidence>
<feature type="region of interest" description="Disordered" evidence="5">
    <location>
        <begin position="179"/>
        <end position="201"/>
    </location>
</feature>
<feature type="domain" description="Protein kinase" evidence="6">
    <location>
        <begin position="4"/>
        <end position="273"/>
    </location>
</feature>
<evidence type="ECO:0000259" key="6">
    <source>
        <dbReference type="PROSITE" id="PS50011"/>
    </source>
</evidence>
<dbReference type="RefSeq" id="WP_201881711.1">
    <property type="nucleotide sequence ID" value="NZ_JAERRF010000033.1"/>
</dbReference>
<evidence type="ECO:0000256" key="4">
    <source>
        <dbReference type="ARBA" id="ARBA00022840"/>
    </source>
</evidence>
<dbReference type="Proteomes" id="UP000634229">
    <property type="component" value="Unassembled WGS sequence"/>
</dbReference>
<gene>
    <name evidence="7" type="ORF">JK363_35460</name>
</gene>
<evidence type="ECO:0000256" key="2">
    <source>
        <dbReference type="ARBA" id="ARBA00022741"/>
    </source>
</evidence>
<dbReference type="PROSITE" id="PS50011">
    <property type="entry name" value="PROTEIN_KINASE_DOM"/>
    <property type="match status" value="1"/>
</dbReference>
<feature type="region of interest" description="Disordered" evidence="5">
    <location>
        <begin position="341"/>
        <end position="375"/>
    </location>
</feature>
<protein>
    <submittedName>
        <fullName evidence="7">Serine/threonine protein kinase</fullName>
    </submittedName>
</protein>
<feature type="compositionally biased region" description="Pro residues" evidence="5">
    <location>
        <begin position="351"/>
        <end position="363"/>
    </location>
</feature>
<dbReference type="PANTHER" id="PTHR43289:SF34">
    <property type="entry name" value="SERINE_THREONINE-PROTEIN KINASE YBDM-RELATED"/>
    <property type="match status" value="1"/>
</dbReference>
<evidence type="ECO:0000256" key="1">
    <source>
        <dbReference type="ARBA" id="ARBA00022679"/>
    </source>
</evidence>
<keyword evidence="4" id="KW-0067">ATP-binding</keyword>
<evidence type="ECO:0000313" key="8">
    <source>
        <dbReference type="Proteomes" id="UP000634229"/>
    </source>
</evidence>
<dbReference type="PANTHER" id="PTHR43289">
    <property type="entry name" value="MITOGEN-ACTIVATED PROTEIN KINASE KINASE KINASE 20-RELATED"/>
    <property type="match status" value="1"/>
</dbReference>
<keyword evidence="2" id="KW-0547">Nucleotide-binding</keyword>
<dbReference type="InterPro" id="IPR011009">
    <property type="entry name" value="Kinase-like_dom_sf"/>
</dbReference>
<dbReference type="SUPFAM" id="SSF56112">
    <property type="entry name" value="Protein kinase-like (PK-like)"/>
    <property type="match status" value="1"/>
</dbReference>
<evidence type="ECO:0000256" key="3">
    <source>
        <dbReference type="ARBA" id="ARBA00022777"/>
    </source>
</evidence>
<organism evidence="7 8">
    <name type="scientific">Streptomyces coffeae</name>
    <dbReference type="NCBI Taxonomy" id="621382"/>
    <lineage>
        <taxon>Bacteria</taxon>
        <taxon>Bacillati</taxon>
        <taxon>Actinomycetota</taxon>
        <taxon>Actinomycetes</taxon>
        <taxon>Kitasatosporales</taxon>
        <taxon>Streptomycetaceae</taxon>
        <taxon>Streptomyces</taxon>
    </lineage>
</organism>
<keyword evidence="3 7" id="KW-0418">Kinase</keyword>